<dbReference type="SUPFAM" id="SSF52266">
    <property type="entry name" value="SGNH hydrolase"/>
    <property type="match status" value="1"/>
</dbReference>
<sequence>MKQSTPYDSARDDIFWRTGVANVDTGTQEFKQLVPKLPIDRTHKISSAGSCFAQHIGHWLLGQNYQYLNSDIANGQVSSFAFGNLYSPRALLQWFTNGEQQLSSHSIWFDARQQKHFDLLLPHNQPDGYGSKEALAEHRAEVIADAKRQLKNSDCFIFTLGLIEAWTDQEGICYPSCPGISVGEFDSGRYQLKVFDYNDLYQDLMQLYDVLKTINPDLQILLTVSPVPLTATATNKHVLLANNYSKSVLRAVVGAFCEAQSDVTYFPSFELITTPLPNDFRFCGNRRTVSNTGVDYVMKHWSGALSADQLEPVQSGHLESVCDEEMLDAIKADKSPGDQPALLTLIGDSHLGKVAKVLAADSVSFCGGMVMNGSGFAERKFVLTSDTDIMIPMESADARKLWQPISTNLDMIAAQGLQPKSCIWTNIGLQTHKTSYQFVSWMRKNRPEKLTNIELEDFVEFFDAEMQEQLTIVFRLKELGHRVIVVSDTPFARFFAESKDYAGLIEAYMDAMEYVWQQMGVEYFNAPKEFLIEIADPASYKSDFVYDDGHTDWFHGGDKYYQWLATRLRGMTGV</sequence>
<comment type="caution">
    <text evidence="2">The sequence shown here is derived from an EMBL/GenBank/DDBJ whole genome shotgun (WGS) entry which is preliminary data.</text>
</comment>
<evidence type="ECO:0000313" key="3">
    <source>
        <dbReference type="Proteomes" id="UP001202831"/>
    </source>
</evidence>
<protein>
    <submittedName>
        <fullName evidence="2">GSCFA domain-containing protein</fullName>
    </submittedName>
</protein>
<organism evidence="2 3">
    <name type="scientific">Shewanella corallii</name>
    <dbReference type="NCBI Taxonomy" id="560080"/>
    <lineage>
        <taxon>Bacteria</taxon>
        <taxon>Pseudomonadati</taxon>
        <taxon>Pseudomonadota</taxon>
        <taxon>Gammaproteobacteria</taxon>
        <taxon>Alteromonadales</taxon>
        <taxon>Shewanellaceae</taxon>
        <taxon>Shewanella</taxon>
    </lineage>
</organism>
<proteinExistence type="predicted"/>
<reference evidence="2 3" key="1">
    <citation type="submission" date="2022-01" db="EMBL/GenBank/DDBJ databases">
        <title>Whole genome-based taxonomy of the Shewanellaceae.</title>
        <authorList>
            <person name="Martin-Rodriguez A.J."/>
        </authorList>
    </citation>
    <scope>NUCLEOTIDE SEQUENCE [LARGE SCALE GENOMIC DNA]</scope>
    <source>
        <strain evidence="2 3">DSM 21332</strain>
    </source>
</reference>
<dbReference type="Pfam" id="PF08885">
    <property type="entry name" value="GSCFA"/>
    <property type="match status" value="1"/>
</dbReference>
<keyword evidence="3" id="KW-1185">Reference proteome</keyword>
<accession>A0ABT0N923</accession>
<dbReference type="EMBL" id="JAKIKT010000004">
    <property type="protein sequence ID" value="MCL2914590.1"/>
    <property type="molecule type" value="Genomic_DNA"/>
</dbReference>
<evidence type="ECO:0000313" key="2">
    <source>
        <dbReference type="EMBL" id="MCL2914590.1"/>
    </source>
</evidence>
<feature type="domain" description="GSCFA" evidence="1">
    <location>
        <begin position="44"/>
        <end position="301"/>
    </location>
</feature>
<evidence type="ECO:0000259" key="1">
    <source>
        <dbReference type="Pfam" id="PF08885"/>
    </source>
</evidence>
<dbReference type="Proteomes" id="UP001202831">
    <property type="component" value="Unassembled WGS sequence"/>
</dbReference>
<dbReference type="RefSeq" id="WP_249249265.1">
    <property type="nucleotide sequence ID" value="NZ_JAKIKT010000004.1"/>
</dbReference>
<dbReference type="InterPro" id="IPR014982">
    <property type="entry name" value="GSCFA"/>
</dbReference>
<name>A0ABT0N923_9GAMM</name>
<gene>
    <name evidence="2" type="ORF">L2725_12510</name>
</gene>